<evidence type="ECO:0000256" key="9">
    <source>
        <dbReference type="ARBA" id="ARBA00022821"/>
    </source>
</evidence>
<feature type="binding site" evidence="15">
    <location>
        <position position="1108"/>
    </location>
    <ligand>
        <name>ATP</name>
        <dbReference type="ChEBI" id="CHEBI:30616"/>
    </ligand>
</feature>
<evidence type="ECO:0008006" key="23">
    <source>
        <dbReference type="Google" id="ProtNLM"/>
    </source>
</evidence>
<evidence type="ECO:0000256" key="4">
    <source>
        <dbReference type="ARBA" id="ARBA00022692"/>
    </source>
</evidence>
<dbReference type="FunFam" id="3.30.430.20:FF:000006">
    <property type="entry name" value="Receptor-like serine-threonine protein kinase"/>
    <property type="match status" value="1"/>
</dbReference>
<feature type="signal peptide" evidence="18">
    <location>
        <begin position="1"/>
        <end position="36"/>
    </location>
</feature>
<feature type="chain" id="PRO_5042812208" description="Cysteine-rich receptor-like protein kinase 10" evidence="18">
    <location>
        <begin position="37"/>
        <end position="1547"/>
    </location>
</feature>
<sequence length="1547" mass="167061">MAMIGQHHSQPSYYLAAAAALFFLAFTLAAPQLAAGDPLAPLCGSSGNYTTNSTYQNNIQRLASTLPKKTSSSPTLFASGTIGALPDIVYALAFCRGDANASACSGCVAAGFQDAQQLCAYNKDAAVFYDLCFLRYSNQDFVSSPVSDGRGNFIILSNTQNVSAPFKVFDAAVAVLLNATADYAASPNSSRRFGTGVQGFQSFDAENPKIYGLAQCSPNMAPADCRSCLSGIIQSGIKYEQYSFFTGGPLLQLPEPGAPAPSPTPAVNATPPTAGGGGGGGGTTVNKTGRVLAIALPIVAAILATLLICSCLWRRKRKTPLKASLPDTTDPEDIESIDSLIIDLSTLRAATENFDEANKLGKGGFGAVYKGILPDAQEIAVKRLSQSSRQGIGELKNELVLVAKLQHKNLVRLIGVCLEDHEKLLVYEYMPNKSLDTILFDHERCTELDWGKRIKIVNGIARGLQYLHEDSQVKIIHRDLKASNVLLDNDFNPKISDFGLARLFGSDQSQDVTNRVVGTYGYMAPEYAMRGHYSIKSDVFSFGVLILEIVTGRRNGGSYISDESADLISLMWEHWTMGTLVEIMDSSLSSLAPRDQMVKCIHIGLLCVQDDPAERPMMSMVNVMLSSSTVTLQAPSKPVFCIQKTGFNSEMDSGVYPGASHSASRSPMSMNDVSITELEPSFTPAACGCGRADPDQHDGSGAHCARTVDTMAMIAHQPSYLAVAAFLFLAFFTLSPQLAAGDPLGQLCGNSGNYTTNSTYQKNIQRLAATLPKNTSSSQTLFAKDSVGTVPDIVYALALCRGDTNASTCSDCVATAFKDAQQLCANNKDATIFYDPCLLRYSNLNFIDSATAGDASVLILYNSQNVTVPFKVFDNAVATLVNATADYAAANSSKRFGTGVEQFQTFDSQNPTIYGLAQCTPDMSPAECRSCLSSIIQMGPKYFSGKQGARILGLRCNYRYEQYSFFYSTPLLQLPEPAVGVPAPAPAPTHKLGPPAVNGTPPTAGGGGTTRNRTGRVLAIALPIVAAILASLLICSCVWRRKRKTPGTSSLPDTTNPEDIQSIDSLIIDLSTLRAATENFDEANKLGEGGFGAVYKGILLDHQEIAVKRLSQSSRQGIEELKNELVLVAKLQHKNLVRLIGVCLEDHEKLLVYEYMPNKSLDTVLFDHNRCSELDWGKRFKIVNGIARGLQYLHEDSQVKIIHRDLKASNVLLDYDFNPKISDFGLARLFGSDQSQDVTNRVVGTYGYMAPEYAMRGHYSIKSDVFSFGVLILEIVTGRRNGGSYSSDESADLISMVWEHWTTGTLVEIMDPSLSSLAPRDQMVKCIHIGLLCVQDDPAERPMMSTVNVMLSSSTVTLQAPSKPVFCIQKTGFNSEMDSGVYPGSSHSANRSPMSMNDVSITELEPRVMGLCTTPLTPVRWHTSRTSMQLALGFGGSGSATRMTSQPKLSLVTSRILRASSNPSSIAPASSAPATAGVWRSRSTAWSCKYGNWNAGWSAALPRRKLRHCAADGTVSTWQPSLSRSFRVTSRLMSSLSASRTRRPLKW</sequence>
<proteinExistence type="predicted"/>
<evidence type="ECO:0000256" key="6">
    <source>
        <dbReference type="ARBA" id="ARBA00022737"/>
    </source>
</evidence>
<feature type="transmembrane region" description="Helical" evidence="17">
    <location>
        <begin position="720"/>
        <end position="739"/>
    </location>
</feature>
<feature type="region of interest" description="Disordered" evidence="16">
    <location>
        <begin position="991"/>
        <end position="1010"/>
    </location>
</feature>
<keyword evidence="10 15" id="KW-0067">ATP-binding</keyword>
<evidence type="ECO:0000313" key="21">
    <source>
        <dbReference type="EMBL" id="WVZ66166.1"/>
    </source>
</evidence>
<keyword evidence="14" id="KW-0325">Glycoprotein</keyword>
<dbReference type="FunFam" id="3.30.200.20:FF:000142">
    <property type="entry name" value="Cysteine-rich receptor-like protein kinase 10"/>
    <property type="match status" value="2"/>
</dbReference>
<evidence type="ECO:0000256" key="13">
    <source>
        <dbReference type="ARBA" id="ARBA00023157"/>
    </source>
</evidence>
<evidence type="ECO:0000259" key="19">
    <source>
        <dbReference type="PROSITE" id="PS50011"/>
    </source>
</evidence>
<dbReference type="InterPro" id="IPR002902">
    <property type="entry name" value="GNK2"/>
</dbReference>
<evidence type="ECO:0000256" key="5">
    <source>
        <dbReference type="ARBA" id="ARBA00022729"/>
    </source>
</evidence>
<keyword evidence="13" id="KW-1015">Disulfide bond</keyword>
<feature type="region of interest" description="Disordered" evidence="16">
    <location>
        <begin position="254"/>
        <end position="282"/>
    </location>
</feature>
<dbReference type="PANTHER" id="PTHR27002">
    <property type="entry name" value="RECEPTOR-LIKE SERINE/THREONINE-PROTEIN KINASE SD1-8"/>
    <property type="match status" value="1"/>
</dbReference>
<evidence type="ECO:0000256" key="8">
    <source>
        <dbReference type="ARBA" id="ARBA00022777"/>
    </source>
</evidence>
<reference evidence="21 22" key="1">
    <citation type="submission" date="2024-02" db="EMBL/GenBank/DDBJ databases">
        <title>High-quality chromosome-scale genome assembly of Pensacola bahiagrass (Paspalum notatum Flugge var. saurae).</title>
        <authorList>
            <person name="Vega J.M."/>
            <person name="Podio M."/>
            <person name="Orjuela J."/>
            <person name="Siena L.A."/>
            <person name="Pessino S.C."/>
            <person name="Combes M.C."/>
            <person name="Mariac C."/>
            <person name="Albertini E."/>
            <person name="Pupilli F."/>
            <person name="Ortiz J.P.A."/>
            <person name="Leblanc O."/>
        </authorList>
    </citation>
    <scope>NUCLEOTIDE SEQUENCE [LARGE SCALE GENOMIC DNA]</scope>
    <source>
        <strain evidence="21">R1</strain>
        <tissue evidence="21">Leaf</tissue>
    </source>
</reference>
<dbReference type="PROSITE" id="PS00107">
    <property type="entry name" value="PROTEIN_KINASE_ATP"/>
    <property type="match status" value="2"/>
</dbReference>
<dbReference type="GO" id="GO:0005886">
    <property type="term" value="C:plasma membrane"/>
    <property type="evidence" value="ECO:0007669"/>
    <property type="project" value="TreeGrafter"/>
</dbReference>
<dbReference type="InterPro" id="IPR017441">
    <property type="entry name" value="Protein_kinase_ATP_BS"/>
</dbReference>
<dbReference type="SMART" id="SM00220">
    <property type="entry name" value="S_TKc"/>
    <property type="match status" value="2"/>
</dbReference>
<evidence type="ECO:0000256" key="15">
    <source>
        <dbReference type="PROSITE-ProRule" id="PRU10141"/>
    </source>
</evidence>
<keyword evidence="12 17" id="KW-0472">Membrane</keyword>
<evidence type="ECO:0000256" key="12">
    <source>
        <dbReference type="ARBA" id="ARBA00023136"/>
    </source>
</evidence>
<gene>
    <name evidence="21" type="ORF">U9M48_015430</name>
</gene>
<organism evidence="21 22">
    <name type="scientific">Paspalum notatum var. saurae</name>
    <dbReference type="NCBI Taxonomy" id="547442"/>
    <lineage>
        <taxon>Eukaryota</taxon>
        <taxon>Viridiplantae</taxon>
        <taxon>Streptophyta</taxon>
        <taxon>Embryophyta</taxon>
        <taxon>Tracheophyta</taxon>
        <taxon>Spermatophyta</taxon>
        <taxon>Magnoliopsida</taxon>
        <taxon>Liliopsida</taxon>
        <taxon>Poales</taxon>
        <taxon>Poaceae</taxon>
        <taxon>PACMAD clade</taxon>
        <taxon>Panicoideae</taxon>
        <taxon>Andropogonodae</taxon>
        <taxon>Paspaleae</taxon>
        <taxon>Paspalinae</taxon>
        <taxon>Paspalum</taxon>
    </lineage>
</organism>
<feature type="domain" description="Protein kinase" evidence="19">
    <location>
        <begin position="1080"/>
        <end position="1366"/>
    </location>
</feature>
<dbReference type="Pfam" id="PF01657">
    <property type="entry name" value="Stress-antifung"/>
    <property type="match status" value="4"/>
</dbReference>
<evidence type="ECO:0000256" key="17">
    <source>
        <dbReference type="SAM" id="Phobius"/>
    </source>
</evidence>
<evidence type="ECO:0000256" key="14">
    <source>
        <dbReference type="ARBA" id="ARBA00023180"/>
    </source>
</evidence>
<dbReference type="FunFam" id="1.10.510.10:FF:000129">
    <property type="entry name" value="cysteine-rich receptor-like protein kinase 10"/>
    <property type="match status" value="2"/>
</dbReference>
<dbReference type="Gene3D" id="1.10.510.10">
    <property type="entry name" value="Transferase(Phosphotransferase) domain 1"/>
    <property type="match status" value="2"/>
</dbReference>
<dbReference type="InterPro" id="IPR001245">
    <property type="entry name" value="Ser-Thr/Tyr_kinase_cat_dom"/>
</dbReference>
<keyword evidence="5 18" id="KW-0732">Signal</keyword>
<name>A0AAQ3T454_PASNO</name>
<dbReference type="CDD" id="cd14066">
    <property type="entry name" value="STKc_IRAK"/>
    <property type="match status" value="2"/>
</dbReference>
<keyword evidence="7 15" id="KW-0547">Nucleotide-binding</keyword>
<accession>A0AAQ3T454</accession>
<keyword evidence="6" id="KW-0677">Repeat</keyword>
<evidence type="ECO:0000256" key="1">
    <source>
        <dbReference type="ARBA" id="ARBA00004167"/>
    </source>
</evidence>
<evidence type="ECO:0000256" key="18">
    <source>
        <dbReference type="SAM" id="SignalP"/>
    </source>
</evidence>
<feature type="domain" description="Gnk2-homologous" evidence="20">
    <location>
        <begin position="854"/>
        <end position="965"/>
    </location>
</feature>
<keyword evidence="9" id="KW-0611">Plant defense</keyword>
<dbReference type="GO" id="GO:0005524">
    <property type="term" value="F:ATP binding"/>
    <property type="evidence" value="ECO:0007669"/>
    <property type="project" value="UniProtKB-UniRule"/>
</dbReference>
<feature type="domain" description="Gnk2-homologous" evidence="20">
    <location>
        <begin position="742"/>
        <end position="846"/>
    </location>
</feature>
<dbReference type="FunFam" id="3.30.430.20:FF:000004">
    <property type="entry name" value="Receptor-like serine-threonine protein kinase"/>
    <property type="match status" value="2"/>
</dbReference>
<feature type="domain" description="Protein kinase" evidence="19">
    <location>
        <begin position="354"/>
        <end position="640"/>
    </location>
</feature>
<keyword evidence="3" id="KW-0808">Transferase</keyword>
<feature type="compositionally biased region" description="Low complexity" evidence="16">
    <location>
        <begin position="993"/>
        <end position="1003"/>
    </location>
</feature>
<keyword evidence="11 17" id="KW-1133">Transmembrane helix</keyword>
<feature type="binding site" evidence="15">
    <location>
        <position position="382"/>
    </location>
    <ligand>
        <name>ATP</name>
        <dbReference type="ChEBI" id="CHEBI:30616"/>
    </ligand>
</feature>
<dbReference type="Gene3D" id="3.30.430.20">
    <property type="entry name" value="Gnk2 domain, C-X8-C-X2-C motif"/>
    <property type="match status" value="4"/>
</dbReference>
<dbReference type="InterPro" id="IPR011009">
    <property type="entry name" value="Kinase-like_dom_sf"/>
</dbReference>
<evidence type="ECO:0000259" key="20">
    <source>
        <dbReference type="PROSITE" id="PS51473"/>
    </source>
</evidence>
<keyword evidence="2" id="KW-0723">Serine/threonine-protein kinase</keyword>
<dbReference type="GO" id="GO:0042742">
    <property type="term" value="P:defense response to bacterium"/>
    <property type="evidence" value="ECO:0007669"/>
    <property type="project" value="UniProtKB-ARBA"/>
</dbReference>
<dbReference type="PROSITE" id="PS50011">
    <property type="entry name" value="PROTEIN_KINASE_DOM"/>
    <property type="match status" value="2"/>
</dbReference>
<keyword evidence="4 17" id="KW-0812">Transmembrane</keyword>
<evidence type="ECO:0000256" key="11">
    <source>
        <dbReference type="ARBA" id="ARBA00022989"/>
    </source>
</evidence>
<dbReference type="Gene3D" id="3.30.200.20">
    <property type="entry name" value="Phosphorylase Kinase, domain 1"/>
    <property type="match status" value="2"/>
</dbReference>
<feature type="transmembrane region" description="Helical" evidence="17">
    <location>
        <begin position="291"/>
        <end position="313"/>
    </location>
</feature>
<evidence type="ECO:0000256" key="10">
    <source>
        <dbReference type="ARBA" id="ARBA00022840"/>
    </source>
</evidence>
<dbReference type="SUPFAM" id="SSF56112">
    <property type="entry name" value="Protein kinase-like (PK-like)"/>
    <property type="match status" value="2"/>
</dbReference>
<feature type="domain" description="Gnk2-homologous" evidence="20">
    <location>
        <begin position="37"/>
        <end position="141"/>
    </location>
</feature>
<evidence type="ECO:0000256" key="2">
    <source>
        <dbReference type="ARBA" id="ARBA00022527"/>
    </source>
</evidence>
<feature type="domain" description="Gnk2-homologous" evidence="20">
    <location>
        <begin position="150"/>
        <end position="266"/>
    </location>
</feature>
<dbReference type="GO" id="GO:0004674">
    <property type="term" value="F:protein serine/threonine kinase activity"/>
    <property type="evidence" value="ECO:0007669"/>
    <property type="project" value="UniProtKB-KW"/>
</dbReference>
<comment type="subcellular location">
    <subcellularLocation>
        <location evidence="1">Membrane</location>
        <topology evidence="1">Single-pass membrane protein</topology>
    </subcellularLocation>
</comment>
<dbReference type="EMBL" id="CP144747">
    <property type="protein sequence ID" value="WVZ66166.1"/>
    <property type="molecule type" value="Genomic_DNA"/>
</dbReference>
<dbReference type="PANTHER" id="PTHR27002:SF347">
    <property type="entry name" value="OS07G0537000 PROTEIN"/>
    <property type="match status" value="1"/>
</dbReference>
<dbReference type="InterPro" id="IPR008271">
    <property type="entry name" value="Ser/Thr_kinase_AS"/>
</dbReference>
<dbReference type="Pfam" id="PF07714">
    <property type="entry name" value="PK_Tyr_Ser-Thr"/>
    <property type="match status" value="2"/>
</dbReference>
<dbReference type="CDD" id="cd23509">
    <property type="entry name" value="Gnk2-like"/>
    <property type="match status" value="4"/>
</dbReference>
<feature type="transmembrane region" description="Helical" evidence="17">
    <location>
        <begin position="1017"/>
        <end position="1039"/>
    </location>
</feature>
<keyword evidence="22" id="KW-1185">Reference proteome</keyword>
<evidence type="ECO:0000256" key="16">
    <source>
        <dbReference type="SAM" id="MobiDB-lite"/>
    </source>
</evidence>
<dbReference type="Proteomes" id="UP001341281">
    <property type="component" value="Chromosome 03"/>
</dbReference>
<protein>
    <recommendedName>
        <fullName evidence="23">Cysteine-rich receptor-like protein kinase 10</fullName>
    </recommendedName>
</protein>
<evidence type="ECO:0000256" key="7">
    <source>
        <dbReference type="ARBA" id="ARBA00022741"/>
    </source>
</evidence>
<evidence type="ECO:0000256" key="3">
    <source>
        <dbReference type="ARBA" id="ARBA00022679"/>
    </source>
</evidence>
<evidence type="ECO:0000313" key="22">
    <source>
        <dbReference type="Proteomes" id="UP001341281"/>
    </source>
</evidence>
<dbReference type="InterPro" id="IPR000719">
    <property type="entry name" value="Prot_kinase_dom"/>
</dbReference>
<dbReference type="PROSITE" id="PS00108">
    <property type="entry name" value="PROTEIN_KINASE_ST"/>
    <property type="match status" value="2"/>
</dbReference>
<dbReference type="PROSITE" id="PS51473">
    <property type="entry name" value="GNK2"/>
    <property type="match status" value="4"/>
</dbReference>
<keyword evidence="8" id="KW-0418">Kinase</keyword>
<dbReference type="InterPro" id="IPR038408">
    <property type="entry name" value="GNK2_sf"/>
</dbReference>